<dbReference type="PANTHER" id="PTHR43176:SF3">
    <property type="entry name" value="3-HYDROXYISOBUTYRYL-COA HYDROLASE, MITOCHONDRIAL"/>
    <property type="match status" value="1"/>
</dbReference>
<evidence type="ECO:0000256" key="5">
    <source>
        <dbReference type="ARBA" id="ARBA00021797"/>
    </source>
</evidence>
<organism evidence="11 12">
    <name type="scientific">Rhizopus stolonifer</name>
    <name type="common">Rhizopus nigricans</name>
    <dbReference type="NCBI Taxonomy" id="4846"/>
    <lineage>
        <taxon>Eukaryota</taxon>
        <taxon>Fungi</taxon>
        <taxon>Fungi incertae sedis</taxon>
        <taxon>Mucoromycota</taxon>
        <taxon>Mucoromycotina</taxon>
        <taxon>Mucoromycetes</taxon>
        <taxon>Mucorales</taxon>
        <taxon>Mucorineae</taxon>
        <taxon>Rhizopodaceae</taxon>
        <taxon>Rhizopus</taxon>
    </lineage>
</organism>
<dbReference type="SUPFAM" id="SSF144217">
    <property type="entry name" value="CSL zinc finger"/>
    <property type="match status" value="1"/>
</dbReference>
<accession>A0A367KJP7</accession>
<dbReference type="Pfam" id="PF00226">
    <property type="entry name" value="DnaJ"/>
    <property type="match status" value="1"/>
</dbReference>
<evidence type="ECO:0000259" key="9">
    <source>
        <dbReference type="PROSITE" id="PS50076"/>
    </source>
</evidence>
<dbReference type="Gene3D" id="3.10.660.10">
    <property type="entry name" value="DPH Zinc finger"/>
    <property type="match status" value="1"/>
</dbReference>
<dbReference type="GO" id="GO:0006574">
    <property type="term" value="P:L-valine catabolic process"/>
    <property type="evidence" value="ECO:0007669"/>
    <property type="project" value="TreeGrafter"/>
</dbReference>
<dbReference type="AlphaFoldDB" id="A0A367KJP7"/>
<feature type="domain" description="DPH-type MB" evidence="10">
    <location>
        <begin position="545"/>
        <end position="599"/>
    </location>
</feature>
<dbReference type="SMART" id="SM00271">
    <property type="entry name" value="DnaJ"/>
    <property type="match status" value="1"/>
</dbReference>
<dbReference type="EC" id="3.1.2.4" evidence="4"/>
<evidence type="ECO:0000256" key="7">
    <source>
        <dbReference type="ARBA" id="ARBA00022801"/>
    </source>
</evidence>
<keyword evidence="12" id="KW-1185">Reference proteome</keyword>
<feature type="domain" description="J" evidence="9">
    <location>
        <begin position="470"/>
        <end position="534"/>
    </location>
</feature>
<evidence type="ECO:0000256" key="8">
    <source>
        <dbReference type="ARBA" id="ARBA00023004"/>
    </source>
</evidence>
<evidence type="ECO:0000256" key="3">
    <source>
        <dbReference type="ARBA" id="ARBA00006169"/>
    </source>
</evidence>
<dbReference type="OrthoDB" id="1737613at2759"/>
<dbReference type="Gene3D" id="3.90.226.10">
    <property type="entry name" value="2-enoyl-CoA Hydratase, Chain A, domain 1"/>
    <property type="match status" value="1"/>
</dbReference>
<keyword evidence="8" id="KW-0408">Iron</keyword>
<evidence type="ECO:0000313" key="11">
    <source>
        <dbReference type="EMBL" id="RCI02371.1"/>
    </source>
</evidence>
<dbReference type="CDD" id="cd06257">
    <property type="entry name" value="DnaJ"/>
    <property type="match status" value="1"/>
</dbReference>
<comment type="caution">
    <text evidence="11">The sequence shown here is derived from an EMBL/GenBank/DDBJ whole genome shotgun (WGS) entry which is preliminary data.</text>
</comment>
<dbReference type="InterPro" id="IPR036671">
    <property type="entry name" value="DPH_MB_sf"/>
</dbReference>
<comment type="function">
    <text evidence="2">Required for the first step of diphthamide biosynthesis, the transfer of 3-amino-3-carboxypropyl from S-adenosyl-L-methionine to a histidine residue. Diphthamide is a post-translational modification of histidine which occurs in elongation factor 2.</text>
</comment>
<dbReference type="InterPro" id="IPR001623">
    <property type="entry name" value="DnaJ_domain"/>
</dbReference>
<dbReference type="Pfam" id="PF16113">
    <property type="entry name" value="ECH_2"/>
    <property type="match status" value="1"/>
</dbReference>
<sequence>MSRLLLLTKRPFLLGGSKRLPVTNTRFISVEYQQQTEDDLPQVRKTHVLHRKRSSARMFILNRPEKLNSLNLGMVRNIGPQLKAWDVSTLAKVIMLKGIGKGKLSVGDDIYDILLKAKAKDPDALYFFQDKFGLVQMIATLKTPYVAILDGYALGGALGLFIHGPFRIATEKTIFAVPEVTLGAFLNSGSSFYLSRLDGQIGTYLALTGDRLEGIDTFFTGIATHYIPSSRLPALEQRLIDLETSEHEIIQRVLENFVEQKPVDRIGFQKEIRQCIDRCFAFNTVEEIVGALEKEKQTSWTRATKQKLLSTSPTSLKVILKALRRAETMSLVECLKMEFDLIQKFLVTKDFYEGVEAAFAKPRRKPQWQPFQLAGISDQDIEQLYFLDPSPNTLSLPIQLDLKKYPYARFALPTEEEVRLAITGEGAEFITEGRLKDDEEILFWFTKGHKGKWGVREKVLDILDRKTRLTSDQVLQVSETASFDLIKQRFQKLILQHHPDKRTSHDDDTQAQKILKAWEVLRDSQSRRHYDIELETQRNKKDVAISAEVDLDEMEYNEKTFSLVCRCSGEYLITEDELEEGIEVVGCNNCSLRIRVLYDVEEEEEAV</sequence>
<dbReference type="InterPro" id="IPR045004">
    <property type="entry name" value="ECH_dom"/>
</dbReference>
<keyword evidence="6" id="KW-0479">Metal-binding</keyword>
<dbReference type="Proteomes" id="UP000253551">
    <property type="component" value="Unassembled WGS sequence"/>
</dbReference>
<dbReference type="SUPFAM" id="SSF46565">
    <property type="entry name" value="Chaperone J-domain"/>
    <property type="match status" value="1"/>
</dbReference>
<protein>
    <recommendedName>
        <fullName evidence="5">Diphthamide biosynthesis protein 4</fullName>
        <ecNumber evidence="4">3.1.2.4</ecNumber>
    </recommendedName>
</protein>
<name>A0A367KJP7_RHIST</name>
<dbReference type="InterPro" id="IPR007872">
    <property type="entry name" value="DPH_MB_dom"/>
</dbReference>
<evidence type="ECO:0000256" key="4">
    <source>
        <dbReference type="ARBA" id="ARBA00011915"/>
    </source>
</evidence>
<dbReference type="EMBL" id="PJQM01001424">
    <property type="protein sequence ID" value="RCI02371.1"/>
    <property type="molecule type" value="Genomic_DNA"/>
</dbReference>
<dbReference type="PANTHER" id="PTHR43176">
    <property type="entry name" value="3-HYDROXYISOBUTYRYL-COA HYDROLASE-RELATED"/>
    <property type="match status" value="1"/>
</dbReference>
<reference evidence="11 12" key="1">
    <citation type="journal article" date="2018" name="G3 (Bethesda)">
        <title>Phylogenetic and Phylogenomic Definition of Rhizopus Species.</title>
        <authorList>
            <person name="Gryganskyi A.P."/>
            <person name="Golan J."/>
            <person name="Dolatabadi S."/>
            <person name="Mondo S."/>
            <person name="Robb S."/>
            <person name="Idnurm A."/>
            <person name="Muszewska A."/>
            <person name="Steczkiewicz K."/>
            <person name="Masonjones S."/>
            <person name="Liao H.L."/>
            <person name="Gajdeczka M.T."/>
            <person name="Anike F."/>
            <person name="Vuek A."/>
            <person name="Anishchenko I.M."/>
            <person name="Voigt K."/>
            <person name="de Hoog G.S."/>
            <person name="Smith M.E."/>
            <person name="Heitman J."/>
            <person name="Vilgalys R."/>
            <person name="Stajich J.E."/>
        </authorList>
    </citation>
    <scope>NUCLEOTIDE SEQUENCE [LARGE SCALE GENOMIC DNA]</scope>
    <source>
        <strain evidence="11 12">LSU 92-RS-03</strain>
    </source>
</reference>
<evidence type="ECO:0000313" key="12">
    <source>
        <dbReference type="Proteomes" id="UP000253551"/>
    </source>
</evidence>
<dbReference type="STRING" id="4846.A0A367KJP7"/>
<dbReference type="InterPro" id="IPR029045">
    <property type="entry name" value="ClpP/crotonase-like_dom_sf"/>
</dbReference>
<dbReference type="CDD" id="cd06558">
    <property type="entry name" value="crotonase-like"/>
    <property type="match status" value="1"/>
</dbReference>
<dbReference type="GO" id="GO:0005739">
    <property type="term" value="C:mitochondrion"/>
    <property type="evidence" value="ECO:0007669"/>
    <property type="project" value="TreeGrafter"/>
</dbReference>
<dbReference type="GO" id="GO:0046872">
    <property type="term" value="F:metal ion binding"/>
    <property type="evidence" value="ECO:0007669"/>
    <property type="project" value="UniProtKB-KW"/>
</dbReference>
<dbReference type="PROSITE" id="PS51074">
    <property type="entry name" value="DPH_MB"/>
    <property type="match status" value="1"/>
</dbReference>
<comment type="catalytic activity">
    <reaction evidence="1">
        <text>3-hydroxy-2-methylpropanoyl-CoA + H2O = 3-hydroxy-2-methylpropanoate + CoA + H(+)</text>
        <dbReference type="Rhea" id="RHEA:20888"/>
        <dbReference type="ChEBI" id="CHEBI:11805"/>
        <dbReference type="ChEBI" id="CHEBI:15377"/>
        <dbReference type="ChEBI" id="CHEBI:15378"/>
        <dbReference type="ChEBI" id="CHEBI:57287"/>
        <dbReference type="ChEBI" id="CHEBI:57340"/>
        <dbReference type="EC" id="3.1.2.4"/>
    </reaction>
</comment>
<dbReference type="SUPFAM" id="SSF52096">
    <property type="entry name" value="ClpP/crotonase"/>
    <property type="match status" value="1"/>
</dbReference>
<dbReference type="NCBIfam" id="NF004127">
    <property type="entry name" value="PRK05617.1"/>
    <property type="match status" value="1"/>
</dbReference>
<evidence type="ECO:0000259" key="10">
    <source>
        <dbReference type="PROSITE" id="PS51074"/>
    </source>
</evidence>
<evidence type="ECO:0000256" key="6">
    <source>
        <dbReference type="ARBA" id="ARBA00022723"/>
    </source>
</evidence>
<dbReference type="Gene3D" id="1.10.287.110">
    <property type="entry name" value="DnaJ domain"/>
    <property type="match status" value="1"/>
</dbReference>
<comment type="similarity">
    <text evidence="3">Belongs to the DPH4 family.</text>
</comment>
<dbReference type="InterPro" id="IPR036869">
    <property type="entry name" value="J_dom_sf"/>
</dbReference>
<evidence type="ECO:0000256" key="2">
    <source>
        <dbReference type="ARBA" id="ARBA00003474"/>
    </source>
</evidence>
<dbReference type="GO" id="GO:0003860">
    <property type="term" value="F:3-hydroxyisobutyryl-CoA hydrolase activity"/>
    <property type="evidence" value="ECO:0007669"/>
    <property type="project" value="UniProtKB-EC"/>
</dbReference>
<dbReference type="Pfam" id="PF05207">
    <property type="entry name" value="Zn_ribbon_CSL"/>
    <property type="match status" value="1"/>
</dbReference>
<gene>
    <name evidence="11" type="ORF">CU098_006366</name>
</gene>
<keyword evidence="7" id="KW-0378">Hydrolase</keyword>
<dbReference type="InterPro" id="IPR032259">
    <property type="entry name" value="HIBYL-CoA-H"/>
</dbReference>
<dbReference type="PROSITE" id="PS50076">
    <property type="entry name" value="DNAJ_2"/>
    <property type="match status" value="1"/>
</dbReference>
<proteinExistence type="inferred from homology"/>
<evidence type="ECO:0000256" key="1">
    <source>
        <dbReference type="ARBA" id="ARBA00001709"/>
    </source>
</evidence>